<dbReference type="Proteomes" id="UP001497516">
    <property type="component" value="Chromosome 8"/>
</dbReference>
<evidence type="ECO:0000256" key="1">
    <source>
        <dbReference type="SAM" id="MobiDB-lite"/>
    </source>
</evidence>
<feature type="compositionally biased region" description="Polar residues" evidence="1">
    <location>
        <begin position="292"/>
        <end position="301"/>
    </location>
</feature>
<feature type="compositionally biased region" description="Acidic residues" evidence="1">
    <location>
        <begin position="188"/>
        <end position="199"/>
    </location>
</feature>
<gene>
    <name evidence="2" type="ORF">LTRI10_LOCUS46890</name>
</gene>
<protein>
    <submittedName>
        <fullName evidence="2">Uncharacterized protein</fullName>
    </submittedName>
</protein>
<feature type="region of interest" description="Disordered" evidence="1">
    <location>
        <begin position="122"/>
        <end position="301"/>
    </location>
</feature>
<sequence length="301" mass="30824">MGDQIKTSIEEMGKSVADNICGALAATMQEVLTQVLKSREQLVIPVMGAAPTTAIAARVATAAAATVGSGARAARQEEQLREGAGTGAGRTGAGARWEEEAAEENSPAGCDATGATWALAAAGGAPGSSTVQRSRAGETGTVGARSAPAPAFSGPGLLSTPTDLAQDKARGKQKMAGYEGEPWSLGPDGEEPWPEEELSFGDPEGWMDPSPEEARWGWVTGAKPGRIGPVTGWPAGQTDPIRVTHRRAVAGTGRPGVPARARSTGTPRGVHREQEGDAIEVVGTSGKDRGPSLSTPETTRR</sequence>
<name>A0AAV2GCL5_9ROSI</name>
<dbReference type="AlphaFoldDB" id="A0AAV2GCL5"/>
<dbReference type="EMBL" id="OZ034821">
    <property type="protein sequence ID" value="CAL1407210.1"/>
    <property type="molecule type" value="Genomic_DNA"/>
</dbReference>
<reference evidence="2 3" key="1">
    <citation type="submission" date="2024-04" db="EMBL/GenBank/DDBJ databases">
        <authorList>
            <person name="Fracassetti M."/>
        </authorList>
    </citation>
    <scope>NUCLEOTIDE SEQUENCE [LARGE SCALE GENOMIC DNA]</scope>
</reference>
<evidence type="ECO:0000313" key="2">
    <source>
        <dbReference type="EMBL" id="CAL1407210.1"/>
    </source>
</evidence>
<keyword evidence="3" id="KW-1185">Reference proteome</keyword>
<evidence type="ECO:0000313" key="3">
    <source>
        <dbReference type="Proteomes" id="UP001497516"/>
    </source>
</evidence>
<organism evidence="2 3">
    <name type="scientific">Linum trigynum</name>
    <dbReference type="NCBI Taxonomy" id="586398"/>
    <lineage>
        <taxon>Eukaryota</taxon>
        <taxon>Viridiplantae</taxon>
        <taxon>Streptophyta</taxon>
        <taxon>Embryophyta</taxon>
        <taxon>Tracheophyta</taxon>
        <taxon>Spermatophyta</taxon>
        <taxon>Magnoliopsida</taxon>
        <taxon>eudicotyledons</taxon>
        <taxon>Gunneridae</taxon>
        <taxon>Pentapetalae</taxon>
        <taxon>rosids</taxon>
        <taxon>fabids</taxon>
        <taxon>Malpighiales</taxon>
        <taxon>Linaceae</taxon>
        <taxon>Linum</taxon>
    </lineage>
</organism>
<accession>A0AAV2GCL5</accession>
<feature type="region of interest" description="Disordered" evidence="1">
    <location>
        <begin position="74"/>
        <end position="96"/>
    </location>
</feature>
<proteinExistence type="predicted"/>